<dbReference type="Pfam" id="PF01494">
    <property type="entry name" value="FAD_binding_3"/>
    <property type="match status" value="1"/>
</dbReference>
<dbReference type="EMBL" id="CM032183">
    <property type="protein sequence ID" value="KAG7095124.1"/>
    <property type="molecule type" value="Genomic_DNA"/>
</dbReference>
<evidence type="ECO:0000256" key="2">
    <source>
        <dbReference type="ARBA" id="ARBA00022827"/>
    </source>
</evidence>
<dbReference type="Gene3D" id="3.50.50.60">
    <property type="entry name" value="FAD/NAD(P)-binding domain"/>
    <property type="match status" value="1"/>
</dbReference>
<feature type="domain" description="FAD-binding" evidence="5">
    <location>
        <begin position="10"/>
        <end position="172"/>
    </location>
</feature>
<dbReference type="PANTHER" id="PTHR43476:SF4">
    <property type="entry name" value="BLR0106 PROTEIN"/>
    <property type="match status" value="1"/>
</dbReference>
<accession>A0A9P7S460</accession>
<proteinExistence type="predicted"/>
<keyword evidence="1" id="KW-0285">Flavoprotein</keyword>
<evidence type="ECO:0000256" key="3">
    <source>
        <dbReference type="ARBA" id="ARBA00023002"/>
    </source>
</evidence>
<gene>
    <name evidence="6" type="ORF">E1B28_005907</name>
</gene>
<dbReference type="GO" id="GO:0071949">
    <property type="term" value="F:FAD binding"/>
    <property type="evidence" value="ECO:0007669"/>
    <property type="project" value="InterPro"/>
</dbReference>
<dbReference type="Proteomes" id="UP001049176">
    <property type="component" value="Chromosome 3"/>
</dbReference>
<dbReference type="AlphaFoldDB" id="A0A9P7S460"/>
<evidence type="ECO:0000256" key="1">
    <source>
        <dbReference type="ARBA" id="ARBA00022630"/>
    </source>
</evidence>
<keyword evidence="4" id="KW-0520">NAD</keyword>
<evidence type="ECO:0000259" key="5">
    <source>
        <dbReference type="Pfam" id="PF01494"/>
    </source>
</evidence>
<name>A0A9P7S460_9AGAR</name>
<dbReference type="GO" id="GO:0016491">
    <property type="term" value="F:oxidoreductase activity"/>
    <property type="evidence" value="ECO:0007669"/>
    <property type="project" value="UniProtKB-KW"/>
</dbReference>
<dbReference type="OrthoDB" id="10016252at2759"/>
<keyword evidence="2" id="KW-0274">FAD</keyword>
<keyword evidence="3" id="KW-0560">Oxidoreductase</keyword>
<dbReference type="InterPro" id="IPR050631">
    <property type="entry name" value="PheA/TfdB_FAD_monoxygenase"/>
</dbReference>
<reference evidence="6" key="1">
    <citation type="journal article" date="2021" name="Genome Biol. Evol.">
        <title>The assembled and annotated genome of the fairy-ring fungus Marasmius oreades.</title>
        <authorList>
            <person name="Hiltunen M."/>
            <person name="Ament-Velasquez S.L."/>
            <person name="Johannesson H."/>
        </authorList>
    </citation>
    <scope>NUCLEOTIDE SEQUENCE</scope>
    <source>
        <strain evidence="6">03SP1</strain>
    </source>
</reference>
<dbReference type="RefSeq" id="XP_043011594.1">
    <property type="nucleotide sequence ID" value="XM_043150506.1"/>
</dbReference>
<evidence type="ECO:0000313" key="7">
    <source>
        <dbReference type="Proteomes" id="UP001049176"/>
    </source>
</evidence>
<protein>
    <recommendedName>
        <fullName evidence="5">FAD-binding domain-containing protein</fullName>
    </recommendedName>
</protein>
<dbReference type="KEGG" id="more:E1B28_005907"/>
<sequence length="172" mass="18105">MSAKSLPSHTKILVVGAGPAGLATGLSLAKHGVSPQDIVVVDRLSRGNNTSRAIVIHSATLQALDAVGCADDLISRGLKCTRFQLQDRSASGLISLDFSSLEPYTKFPFFLVLPQNITEDVLEEHAKSLGVKIFHSCTVIGMKTLDSGDALEISFESGETIRANLVVGADGA</sequence>
<evidence type="ECO:0000313" key="6">
    <source>
        <dbReference type="EMBL" id="KAG7095124.1"/>
    </source>
</evidence>
<organism evidence="6 7">
    <name type="scientific">Marasmius oreades</name>
    <name type="common">fairy-ring Marasmius</name>
    <dbReference type="NCBI Taxonomy" id="181124"/>
    <lineage>
        <taxon>Eukaryota</taxon>
        <taxon>Fungi</taxon>
        <taxon>Dikarya</taxon>
        <taxon>Basidiomycota</taxon>
        <taxon>Agaricomycotina</taxon>
        <taxon>Agaricomycetes</taxon>
        <taxon>Agaricomycetidae</taxon>
        <taxon>Agaricales</taxon>
        <taxon>Marasmiineae</taxon>
        <taxon>Marasmiaceae</taxon>
        <taxon>Marasmius</taxon>
    </lineage>
</organism>
<dbReference type="SUPFAM" id="SSF51905">
    <property type="entry name" value="FAD/NAD(P)-binding domain"/>
    <property type="match status" value="1"/>
</dbReference>
<dbReference type="PRINTS" id="PR00420">
    <property type="entry name" value="RNGMNOXGNASE"/>
</dbReference>
<comment type="caution">
    <text evidence="6">The sequence shown here is derived from an EMBL/GenBank/DDBJ whole genome shotgun (WGS) entry which is preliminary data.</text>
</comment>
<dbReference type="InterPro" id="IPR002938">
    <property type="entry name" value="FAD-bd"/>
</dbReference>
<dbReference type="GeneID" id="66074983"/>
<keyword evidence="7" id="KW-1185">Reference proteome</keyword>
<evidence type="ECO:0000256" key="4">
    <source>
        <dbReference type="ARBA" id="ARBA00023027"/>
    </source>
</evidence>
<dbReference type="PANTHER" id="PTHR43476">
    <property type="entry name" value="3-(3-HYDROXY-PHENYL)PROPIONATE/3-HYDROXYCINNAMIC ACID HYDROXYLASE"/>
    <property type="match status" value="1"/>
</dbReference>
<dbReference type="InterPro" id="IPR036188">
    <property type="entry name" value="FAD/NAD-bd_sf"/>
</dbReference>